<dbReference type="Proteomes" id="UP000054770">
    <property type="component" value="Unassembled WGS sequence"/>
</dbReference>
<feature type="domain" description="2,6-dihydroxypyridine 3-monooxygenase substrate binding" evidence="2">
    <location>
        <begin position="170"/>
        <end position="298"/>
    </location>
</feature>
<reference evidence="3" key="1">
    <citation type="submission" date="2016-01" db="EMBL/GenBank/DDBJ databases">
        <authorList>
            <person name="Peeters C."/>
        </authorList>
    </citation>
    <scope>NUCLEOTIDE SEQUENCE [LARGE SCALE GENOMIC DNA]</scope>
    <source>
        <strain evidence="3">LMG 22940</strain>
    </source>
</reference>
<evidence type="ECO:0000259" key="1">
    <source>
        <dbReference type="Pfam" id="PF01494"/>
    </source>
</evidence>
<feature type="domain" description="FAD-binding" evidence="1">
    <location>
        <begin position="302"/>
        <end position="368"/>
    </location>
</feature>
<feature type="domain" description="FAD-binding" evidence="1">
    <location>
        <begin position="11"/>
        <end position="162"/>
    </location>
</feature>
<dbReference type="Pfam" id="PF22607">
    <property type="entry name" value="FAD_binding-like"/>
    <property type="match status" value="1"/>
</dbReference>
<dbReference type="PRINTS" id="PR00420">
    <property type="entry name" value="RNGMNOXGNASE"/>
</dbReference>
<dbReference type="InterPro" id="IPR036188">
    <property type="entry name" value="FAD/NAD-bd_sf"/>
</dbReference>
<dbReference type="Gene3D" id="3.50.50.60">
    <property type="entry name" value="FAD/NAD(P)-binding domain"/>
    <property type="match status" value="2"/>
</dbReference>
<dbReference type="GO" id="GO:0071949">
    <property type="term" value="F:FAD binding"/>
    <property type="evidence" value="ECO:0007669"/>
    <property type="project" value="InterPro"/>
</dbReference>
<dbReference type="InterPro" id="IPR002938">
    <property type="entry name" value="FAD-bd"/>
</dbReference>
<evidence type="ECO:0000313" key="3">
    <source>
        <dbReference type="EMBL" id="SAL47044.1"/>
    </source>
</evidence>
<dbReference type="OrthoDB" id="8591538at2"/>
<dbReference type="Pfam" id="PF01494">
    <property type="entry name" value="FAD_binding_3"/>
    <property type="match status" value="2"/>
</dbReference>
<dbReference type="PANTHER" id="PTHR47469:SF2">
    <property type="entry name" value="OS06G0597600 PROTEIN"/>
    <property type="match status" value="1"/>
</dbReference>
<accession>A0A158HRN4</accession>
<evidence type="ECO:0000313" key="4">
    <source>
        <dbReference type="Proteomes" id="UP000054770"/>
    </source>
</evidence>
<dbReference type="GO" id="GO:0004497">
    <property type="term" value="F:monooxygenase activity"/>
    <property type="evidence" value="ECO:0007669"/>
    <property type="project" value="UniProtKB-KW"/>
</dbReference>
<proteinExistence type="predicted"/>
<dbReference type="SUPFAM" id="SSF51905">
    <property type="entry name" value="FAD/NAD(P)-binding domain"/>
    <property type="match status" value="1"/>
</dbReference>
<keyword evidence="4" id="KW-1185">Reference proteome</keyword>
<dbReference type="SUPFAM" id="SSF54373">
    <property type="entry name" value="FAD-linked reductases, C-terminal domain"/>
    <property type="match status" value="1"/>
</dbReference>
<sequence length="408" mass="43984">MNQPSRNAKKAIIVGGSLGGLFAANLLVRNGWDVEVHERVPDELAGRGAGIVTHPELFDALAAAGIAFDDTIGVKVQSRVTLAQDGAVLSARDLPQTLTAWSKMYHVLRAALPDALYHAGGTVVSVEDGPAQATVALGDGRVLHADLVVAADGFKSSIRERLLPDVKLRYAGYVAWRGLVDEMSLSSGTRDALFDKFAFCLPPREQILGYPVAGQGNSTMPGERRYNFVWYRATSEDVQLPDLLTDASGKHWAGGIPPTLIRPDVLADMEEAALTLLAPQFGEVVTKAKQPLFQPIYDLEVPRMAFGRIALLGDAAFVARPHCGMGVTKAAGDAMALVDALTHHAQVQGALAHYSEVRTQFGAAIVQHARHLGAYMQAQLKTDTDREMAERYRTPDAVMRETAVPARF</sequence>
<comment type="caution">
    <text evidence="3">The sequence shown here is derived from an EMBL/GenBank/DDBJ whole genome shotgun (WGS) entry which is preliminary data.</text>
</comment>
<dbReference type="InterPro" id="IPR053212">
    <property type="entry name" value="DHP_3-monooxygenase"/>
</dbReference>
<dbReference type="RefSeq" id="WP_087644434.1">
    <property type="nucleotide sequence ID" value="NZ_FCON02000019.1"/>
</dbReference>
<dbReference type="InterPro" id="IPR054707">
    <property type="entry name" value="DhpH_subs-bd"/>
</dbReference>
<gene>
    <name evidence="3" type="ORF">AWB68_02267</name>
</gene>
<dbReference type="PANTHER" id="PTHR47469">
    <property type="entry name" value="MONOOXYGENASE-LIKE"/>
    <property type="match status" value="1"/>
</dbReference>
<dbReference type="EMBL" id="FCON02000019">
    <property type="protein sequence ID" value="SAL47044.1"/>
    <property type="molecule type" value="Genomic_DNA"/>
</dbReference>
<name>A0A158HRN4_9BURK</name>
<protein>
    <submittedName>
        <fullName evidence="3">Monooxygenase, FAD-binding</fullName>
    </submittedName>
</protein>
<keyword evidence="3" id="KW-0560">Oxidoreductase</keyword>
<dbReference type="NCBIfam" id="NF005566">
    <property type="entry name" value="PRK07236.1"/>
    <property type="match status" value="1"/>
</dbReference>
<organism evidence="3 4">
    <name type="scientific">Caballeronia choica</name>
    <dbReference type="NCBI Taxonomy" id="326476"/>
    <lineage>
        <taxon>Bacteria</taxon>
        <taxon>Pseudomonadati</taxon>
        <taxon>Pseudomonadota</taxon>
        <taxon>Betaproteobacteria</taxon>
        <taxon>Burkholderiales</taxon>
        <taxon>Burkholderiaceae</taxon>
        <taxon>Caballeronia</taxon>
    </lineage>
</organism>
<dbReference type="AlphaFoldDB" id="A0A158HRN4"/>
<keyword evidence="3" id="KW-0503">Monooxygenase</keyword>
<evidence type="ECO:0000259" key="2">
    <source>
        <dbReference type="Pfam" id="PF22607"/>
    </source>
</evidence>